<reference evidence="2 3" key="1">
    <citation type="submission" date="2019-02" db="EMBL/GenBank/DDBJ databases">
        <title>Genome sequencing of the rare red list fungi Phlebia centrifuga.</title>
        <authorList>
            <person name="Buettner E."/>
            <person name="Kellner H."/>
        </authorList>
    </citation>
    <scope>NUCLEOTIDE SEQUENCE [LARGE SCALE GENOMIC DNA]</scope>
    <source>
        <strain evidence="2 3">DSM 108282</strain>
    </source>
</reference>
<dbReference type="AlphaFoldDB" id="A0A4S4KNL7"/>
<dbReference type="InterPro" id="IPR009078">
    <property type="entry name" value="Ferritin-like_SF"/>
</dbReference>
<evidence type="ECO:0000313" key="2">
    <source>
        <dbReference type="EMBL" id="THG99397.1"/>
    </source>
</evidence>
<evidence type="ECO:0000256" key="1">
    <source>
        <dbReference type="SAM" id="SignalP"/>
    </source>
</evidence>
<proteinExistence type="predicted"/>
<evidence type="ECO:0000313" key="3">
    <source>
        <dbReference type="Proteomes" id="UP000309038"/>
    </source>
</evidence>
<keyword evidence="3" id="KW-1185">Reference proteome</keyword>
<name>A0A4S4KNL7_9APHY</name>
<dbReference type="PANTHER" id="PTHR31694">
    <property type="entry name" value="DESICCATION-LIKE PROTEIN"/>
    <property type="match status" value="1"/>
</dbReference>
<keyword evidence="1" id="KW-0732">Signal</keyword>
<dbReference type="PANTHER" id="PTHR31694:SF26">
    <property type="entry name" value="OS05G0151100 PROTEIN"/>
    <property type="match status" value="1"/>
</dbReference>
<dbReference type="Gene3D" id="1.20.1260.10">
    <property type="match status" value="1"/>
</dbReference>
<dbReference type="InterPro" id="IPR012347">
    <property type="entry name" value="Ferritin-like"/>
</dbReference>
<gene>
    <name evidence="2" type="ORF">EW026_g2952</name>
</gene>
<dbReference type="Pfam" id="PF13668">
    <property type="entry name" value="Ferritin_2"/>
    <property type="match status" value="1"/>
</dbReference>
<dbReference type="EMBL" id="SGPJ01000081">
    <property type="protein sequence ID" value="THG99397.1"/>
    <property type="molecule type" value="Genomic_DNA"/>
</dbReference>
<sequence length="301" mass="32234">MFCPHLLLLVLGAVSVMSAPHLAQRAGTQVTDTEVLQYALTLENLENAFYSEGLAKLDEQAFADAGYEPWVRARFEQIKGHEQTHVDALKAALGDQAVEPCTYTFPYNDPKSFAALSMALESVGASAYLGAASLISDKSTLTTAASILGVESRQAAWVSSAVLKGLAWNGPFDTPLTIDGVYSLASQFIVSCPDSNPKLPVTTLPKLAILPSTPQAKETVTFQFKREDIQAGDAQLFVAWFDGITVQYSDLNGNQAVVPEGLQGTVYGALVKSKEGAPTEQEILTGLVMFEIGFPSYATNT</sequence>
<feature type="chain" id="PRO_5020860678" evidence="1">
    <location>
        <begin position="19"/>
        <end position="301"/>
    </location>
</feature>
<accession>A0A4S4KNL7</accession>
<organism evidence="2 3">
    <name type="scientific">Hermanssonia centrifuga</name>
    <dbReference type="NCBI Taxonomy" id="98765"/>
    <lineage>
        <taxon>Eukaryota</taxon>
        <taxon>Fungi</taxon>
        <taxon>Dikarya</taxon>
        <taxon>Basidiomycota</taxon>
        <taxon>Agaricomycotina</taxon>
        <taxon>Agaricomycetes</taxon>
        <taxon>Polyporales</taxon>
        <taxon>Meruliaceae</taxon>
        <taxon>Hermanssonia</taxon>
    </lineage>
</organism>
<dbReference type="Proteomes" id="UP000309038">
    <property type="component" value="Unassembled WGS sequence"/>
</dbReference>
<feature type="signal peptide" evidence="1">
    <location>
        <begin position="1"/>
        <end position="18"/>
    </location>
</feature>
<comment type="caution">
    <text evidence="2">The sequence shown here is derived from an EMBL/GenBank/DDBJ whole genome shotgun (WGS) entry which is preliminary data.</text>
</comment>
<protein>
    <submittedName>
        <fullName evidence="2">Uncharacterized protein</fullName>
    </submittedName>
</protein>
<dbReference type="InterPro" id="IPR052965">
    <property type="entry name" value="Pigment-catalase-like"/>
</dbReference>
<dbReference type="SUPFAM" id="SSF47240">
    <property type="entry name" value="Ferritin-like"/>
    <property type="match status" value="1"/>
</dbReference>